<organism evidence="1">
    <name type="scientific">uncultured Acetobacteraceae bacterium</name>
    <dbReference type="NCBI Taxonomy" id="169975"/>
    <lineage>
        <taxon>Bacteria</taxon>
        <taxon>Pseudomonadati</taxon>
        <taxon>Pseudomonadota</taxon>
        <taxon>Alphaproteobacteria</taxon>
        <taxon>Acetobacterales</taxon>
        <taxon>Acetobacteraceae</taxon>
        <taxon>environmental samples</taxon>
    </lineage>
</organism>
<dbReference type="PANTHER" id="PTHR12526">
    <property type="entry name" value="GLYCOSYLTRANSFERASE"/>
    <property type="match status" value="1"/>
</dbReference>
<dbReference type="SUPFAM" id="SSF53756">
    <property type="entry name" value="UDP-Glycosyltransferase/glycogen phosphorylase"/>
    <property type="match status" value="1"/>
</dbReference>
<sequence length="434" mass="45507">MSAGLRIAWAGPWNARSSIASFGALVVAEIAARGHEVEVFRTETGEFLALPPRPAPGPVSPLAGASHDALARDYDAFIVNLGDHYGHHGAAVTPLLRLPALAIIHDAFLANLYAGWAEAEGRPSLHGAVLGAVYGAAEAEAANPFMLPLEEMAVRRPMVEWFAAFAAGAVVHADHYAGRVRSACPGPVDVIPLTHESVSLPPPPPLDGARKAVVATIGHVNPNKRGAEVLHAMAASPVLRERARYLMVGPVEPAERAALLGLARSLGAPAPEFTGWVDDAEMRRRLASADAICCLRSPVLEGASGSLILAMLSGRPVLVSDHGSYAEVPDGLVLKCRPGAEAADVRRHLEALLADPAPARTMAARARAYAEATFTAEGYAERLLAHVDRVTETLPVVRAAMGLGRTLAGFGMPLDDPAGERIAGALDDLLDRKG</sequence>
<evidence type="ECO:0008006" key="2">
    <source>
        <dbReference type="Google" id="ProtNLM"/>
    </source>
</evidence>
<name>A0A6J4IUP7_9PROT</name>
<dbReference type="PANTHER" id="PTHR12526:SF636">
    <property type="entry name" value="BLL3647 PROTEIN"/>
    <property type="match status" value="1"/>
</dbReference>
<accession>A0A6J4IUP7</accession>
<dbReference type="GO" id="GO:0016757">
    <property type="term" value="F:glycosyltransferase activity"/>
    <property type="evidence" value="ECO:0007669"/>
    <property type="project" value="TreeGrafter"/>
</dbReference>
<reference evidence="1" key="1">
    <citation type="submission" date="2020-02" db="EMBL/GenBank/DDBJ databases">
        <authorList>
            <person name="Meier V. D."/>
        </authorList>
    </citation>
    <scope>NUCLEOTIDE SEQUENCE</scope>
    <source>
        <strain evidence="1">AVDCRST_MAG04</strain>
    </source>
</reference>
<dbReference type="Pfam" id="PF13692">
    <property type="entry name" value="Glyco_trans_1_4"/>
    <property type="match status" value="1"/>
</dbReference>
<evidence type="ECO:0000313" key="1">
    <source>
        <dbReference type="EMBL" id="CAA9262511.1"/>
    </source>
</evidence>
<dbReference type="Gene3D" id="3.40.50.2000">
    <property type="entry name" value="Glycogen Phosphorylase B"/>
    <property type="match status" value="1"/>
</dbReference>
<gene>
    <name evidence="1" type="ORF">AVDCRST_MAG04-2641</name>
</gene>
<protein>
    <recommendedName>
        <fullName evidence="2">Glycosyl transferase family 1 domain-containing protein</fullName>
    </recommendedName>
</protein>
<dbReference type="AlphaFoldDB" id="A0A6J4IUP7"/>
<proteinExistence type="predicted"/>
<dbReference type="EMBL" id="CADCTL010000185">
    <property type="protein sequence ID" value="CAA9262511.1"/>
    <property type="molecule type" value="Genomic_DNA"/>
</dbReference>